<feature type="transmembrane region" description="Helical" evidence="6">
    <location>
        <begin position="78"/>
        <end position="103"/>
    </location>
</feature>
<organism evidence="9 10">
    <name type="scientific">Citrobacter rodentium (strain ICC168)</name>
    <name type="common">Citrobacter freundii biotype 4280</name>
    <dbReference type="NCBI Taxonomy" id="637910"/>
    <lineage>
        <taxon>Bacteria</taxon>
        <taxon>Pseudomonadati</taxon>
        <taxon>Pseudomonadota</taxon>
        <taxon>Gammaproteobacteria</taxon>
        <taxon>Enterobacterales</taxon>
        <taxon>Enterobacteriaceae</taxon>
        <taxon>Citrobacter</taxon>
    </lineage>
</organism>
<protein>
    <submittedName>
        <fullName evidence="9">Phosphoglycerol transferase</fullName>
    </submittedName>
</protein>
<name>D2TPA0_CITRI</name>
<dbReference type="HOGENOM" id="CLU_023986_1_0_6"/>
<proteinExistence type="predicted"/>
<dbReference type="AlphaFoldDB" id="D2TPA0"/>
<keyword evidence="2" id="KW-1003">Cell membrane</keyword>
<reference evidence="9 10" key="1">
    <citation type="journal article" date="2010" name="J. Bacteriol.">
        <title>The Citrobacter rodentium genome sequence reveals convergent evolution with human pathogenic Escherichia coli.</title>
        <authorList>
            <person name="Petty N.K."/>
            <person name="Bulgin R."/>
            <person name="Crepin V.F."/>
            <person name="Cerdeno-Tarraga A.M."/>
            <person name="Schroeder G.N."/>
            <person name="Quail M.A."/>
            <person name="Lennard N."/>
            <person name="Corton C."/>
            <person name="Barron A."/>
            <person name="Clark L."/>
            <person name="Toribio A.L."/>
            <person name="Parkhill J."/>
            <person name="Dougan G."/>
            <person name="Frankel G."/>
            <person name="Thomson N.R."/>
        </authorList>
    </citation>
    <scope>NUCLEOTIDE SEQUENCE [LARGE SCALE GENOMIC DNA]</scope>
    <source>
        <strain evidence="9 10">ICC168</strain>
    </source>
</reference>
<dbReference type="Gene3D" id="3.40.720.10">
    <property type="entry name" value="Alkaline Phosphatase, subunit A"/>
    <property type="match status" value="1"/>
</dbReference>
<keyword evidence="3 6" id="KW-0812">Transmembrane</keyword>
<feature type="transmembrane region" description="Helical" evidence="6">
    <location>
        <begin position="6"/>
        <end position="22"/>
    </location>
</feature>
<keyword evidence="4 6" id="KW-1133">Transmembrane helix</keyword>
<dbReference type="NCBIfam" id="NF003000">
    <property type="entry name" value="PRK03776.1"/>
    <property type="match status" value="1"/>
</dbReference>
<dbReference type="InterPro" id="IPR000917">
    <property type="entry name" value="Sulfatase_N"/>
</dbReference>
<gene>
    <name evidence="9" type="ordered locus">ROD_46381</name>
</gene>
<comment type="subcellular location">
    <subcellularLocation>
        <location evidence="1">Cell membrane</location>
        <topology evidence="1">Multi-pass membrane protein</topology>
    </subcellularLocation>
</comment>
<evidence type="ECO:0000259" key="8">
    <source>
        <dbReference type="Pfam" id="PF22895"/>
    </source>
</evidence>
<evidence type="ECO:0000256" key="2">
    <source>
        <dbReference type="ARBA" id="ARBA00022475"/>
    </source>
</evidence>
<evidence type="ECO:0000259" key="7">
    <source>
        <dbReference type="Pfam" id="PF00884"/>
    </source>
</evidence>
<evidence type="ECO:0000256" key="1">
    <source>
        <dbReference type="ARBA" id="ARBA00004651"/>
    </source>
</evidence>
<dbReference type="InterPro" id="IPR050448">
    <property type="entry name" value="OpgB/LTA_synthase_biosynth"/>
</dbReference>
<dbReference type="PANTHER" id="PTHR47371:SF3">
    <property type="entry name" value="PHOSPHOGLYCEROL TRANSFERASE I"/>
    <property type="match status" value="1"/>
</dbReference>
<evidence type="ECO:0000256" key="6">
    <source>
        <dbReference type="SAM" id="Phobius"/>
    </source>
</evidence>
<dbReference type="GO" id="GO:0016740">
    <property type="term" value="F:transferase activity"/>
    <property type="evidence" value="ECO:0007669"/>
    <property type="project" value="UniProtKB-KW"/>
</dbReference>
<dbReference type="GO" id="GO:0005886">
    <property type="term" value="C:plasma membrane"/>
    <property type="evidence" value="ECO:0007669"/>
    <property type="project" value="UniProtKB-SubCell"/>
</dbReference>
<keyword evidence="10" id="KW-1185">Reference proteome</keyword>
<feature type="domain" description="Sulfatase N-terminal" evidence="7">
    <location>
        <begin position="169"/>
        <end position="451"/>
    </location>
</feature>
<dbReference type="OrthoDB" id="9760224at2"/>
<dbReference type="InterPro" id="IPR017850">
    <property type="entry name" value="Alkaline_phosphatase_core_sf"/>
</dbReference>
<keyword evidence="5 6" id="KW-0472">Membrane</keyword>
<dbReference type="RefSeq" id="WP_012908530.1">
    <property type="nucleotide sequence ID" value="NC_013716.1"/>
</dbReference>
<dbReference type="Pfam" id="PF22895">
    <property type="entry name" value="DUF7024"/>
    <property type="match status" value="1"/>
</dbReference>
<feature type="domain" description="DUF7024" evidence="8">
    <location>
        <begin position="625"/>
        <end position="770"/>
    </location>
</feature>
<feature type="transmembrane region" description="Helical" evidence="6">
    <location>
        <begin position="34"/>
        <end position="58"/>
    </location>
</feature>
<dbReference type="CDD" id="cd16015">
    <property type="entry name" value="LTA_synthase"/>
    <property type="match status" value="1"/>
</dbReference>
<evidence type="ECO:0000256" key="3">
    <source>
        <dbReference type="ARBA" id="ARBA00022692"/>
    </source>
</evidence>
<evidence type="ECO:0000313" key="10">
    <source>
        <dbReference type="Proteomes" id="UP000001889"/>
    </source>
</evidence>
<evidence type="ECO:0000256" key="5">
    <source>
        <dbReference type="ARBA" id="ARBA00023136"/>
    </source>
</evidence>
<evidence type="ECO:0000313" key="9">
    <source>
        <dbReference type="EMBL" id="CBG91333.1"/>
    </source>
</evidence>
<dbReference type="PANTHER" id="PTHR47371">
    <property type="entry name" value="LIPOTEICHOIC ACID SYNTHASE"/>
    <property type="match status" value="1"/>
</dbReference>
<keyword evidence="9" id="KW-0808">Transferase</keyword>
<feature type="transmembrane region" description="Helical" evidence="6">
    <location>
        <begin position="115"/>
        <end position="135"/>
    </location>
</feature>
<dbReference type="InterPro" id="IPR054288">
    <property type="entry name" value="DUF7024"/>
</dbReference>
<dbReference type="Proteomes" id="UP000001889">
    <property type="component" value="Chromosome"/>
</dbReference>
<dbReference type="eggNOG" id="COG1368">
    <property type="taxonomic scope" value="Bacteria"/>
</dbReference>
<dbReference type="KEGG" id="cro:ROD_46381"/>
<accession>D2TPA0</accession>
<dbReference type="EMBL" id="FN543502">
    <property type="protein sequence ID" value="CBG91333.1"/>
    <property type="molecule type" value="Genomic_DNA"/>
</dbReference>
<sequence>MEYSYAAIILSIWSMALAILIYKYKSVQLRYVTFFILLSECIVLLLTIFWFACYYFTGEGVNDAVIFTLTRTLYGADFANYIVPFIITVLLMLLILLFTFKFLKTNIFLGKRKRNWTMVAVLLAFFAVGVSPTLLQLANYNDPPEKVDGSDFTQYYITPATKINNPQFNLVYIYAESLEGTYFNDEIFPGLLPDLALLKQNGVDFSGTEQYPATDFTIAGIVASQCGLPLMAPTDLSGKKASQGFFSSSVCLGDILKKSGYETWFMQGANLRFADKDVFFKTHGIEHAWGLVESGLDKNFTLQNGWGLYDDVLLEKVWQKFEYLSRQKQPFALFTLTLDTHPPKGFIPSTCAMKYTKDGEEVEALTSVLCSQYEIAKLIKRIQSSPWAKNTIIILSSDHLVMNNMTVAVDYLNKMSRRNLFVVFKQGLSPKIISDKRSTLDNGATVLELLGGDNVLGLGRSSLSEPSLASIFDNFKDKLLAWGPAIRARWGIPESIKNFNIDLKRKVLFFDNFEYRIPVLLKISPERVWPVVDERDELGGSLRSTLGFLPEGHKFIWIDQCFKIEPVWQPDKLVTTGWCIAMGKAGYATRIVKLTTENYSDVLREFSGETDHERYQHIQNRLLLSSKDIRYQSDRIIFAADGIPVFIKSIVGMGHPELWGRWSDANQSPEIVITFNQPLPEKFDIEIKAKAYGKNIGIPIPVKIGSHSQNLMLQAETQTSIVHMVNSDRLNTLTITPPFPELSNEGNVIGFPKNAPPRKLGVGLTELRIIPVNG</sequence>
<dbReference type="STRING" id="637910.ROD_46381"/>
<dbReference type="Pfam" id="PF00884">
    <property type="entry name" value="Sulfatase"/>
    <property type="match status" value="1"/>
</dbReference>
<evidence type="ECO:0000256" key="4">
    <source>
        <dbReference type="ARBA" id="ARBA00022989"/>
    </source>
</evidence>
<dbReference type="SUPFAM" id="SSF53649">
    <property type="entry name" value="Alkaline phosphatase-like"/>
    <property type="match status" value="1"/>
</dbReference>